<evidence type="ECO:0000256" key="4">
    <source>
        <dbReference type="ARBA" id="ARBA00022692"/>
    </source>
</evidence>
<dbReference type="InterPro" id="IPR004776">
    <property type="entry name" value="Mem_transp_PIN-like"/>
</dbReference>
<feature type="transmembrane region" description="Helical" evidence="7">
    <location>
        <begin position="291"/>
        <end position="312"/>
    </location>
</feature>
<evidence type="ECO:0000256" key="3">
    <source>
        <dbReference type="ARBA" id="ARBA00022475"/>
    </source>
</evidence>
<dbReference type="PANTHER" id="PTHR36838">
    <property type="entry name" value="AUXIN EFFLUX CARRIER FAMILY PROTEIN"/>
    <property type="match status" value="1"/>
</dbReference>
<feature type="transmembrane region" description="Helical" evidence="7">
    <location>
        <begin position="189"/>
        <end position="212"/>
    </location>
</feature>
<keyword evidence="5 7" id="KW-1133">Transmembrane helix</keyword>
<evidence type="ECO:0000256" key="6">
    <source>
        <dbReference type="ARBA" id="ARBA00023136"/>
    </source>
</evidence>
<evidence type="ECO:0000256" key="5">
    <source>
        <dbReference type="ARBA" id="ARBA00022989"/>
    </source>
</evidence>
<name>A6VNG8_ACTSZ</name>
<dbReference type="AlphaFoldDB" id="A6VNG8"/>
<feature type="transmembrane region" description="Helical" evidence="7">
    <location>
        <begin position="40"/>
        <end position="59"/>
    </location>
</feature>
<dbReference type="PANTHER" id="PTHR36838:SF1">
    <property type="entry name" value="SLR1864 PROTEIN"/>
    <property type="match status" value="1"/>
</dbReference>
<keyword evidence="3" id="KW-1003">Cell membrane</keyword>
<comment type="subcellular location">
    <subcellularLocation>
        <location evidence="1">Membrane</location>
        <topology evidence="1">Multi-pass membrane protein</topology>
    </subcellularLocation>
</comment>
<evidence type="ECO:0000256" key="2">
    <source>
        <dbReference type="ARBA" id="ARBA00022448"/>
    </source>
</evidence>
<feature type="transmembrane region" description="Helical" evidence="7">
    <location>
        <begin position="7"/>
        <end position="28"/>
    </location>
</feature>
<keyword evidence="6 7" id="KW-0472">Membrane</keyword>
<keyword evidence="9" id="KW-1185">Reference proteome</keyword>
<protein>
    <submittedName>
        <fullName evidence="8">Auxin Efflux Carrier</fullName>
    </submittedName>
</protein>
<feature type="transmembrane region" description="Helical" evidence="7">
    <location>
        <begin position="258"/>
        <end position="279"/>
    </location>
</feature>
<feature type="transmembrane region" description="Helical" evidence="7">
    <location>
        <begin position="224"/>
        <end position="252"/>
    </location>
</feature>
<feature type="transmembrane region" description="Helical" evidence="7">
    <location>
        <begin position="165"/>
        <end position="183"/>
    </location>
</feature>
<dbReference type="HOGENOM" id="CLU_056175_1_0_6"/>
<dbReference type="Pfam" id="PF03547">
    <property type="entry name" value="Mem_trans"/>
    <property type="match status" value="2"/>
</dbReference>
<dbReference type="eggNOG" id="COG0679">
    <property type="taxonomic scope" value="Bacteria"/>
</dbReference>
<feature type="transmembrane region" description="Helical" evidence="7">
    <location>
        <begin position="127"/>
        <end position="144"/>
    </location>
</feature>
<evidence type="ECO:0000313" key="8">
    <source>
        <dbReference type="EMBL" id="ABR74515.1"/>
    </source>
</evidence>
<organism evidence="8 9">
    <name type="scientific">Actinobacillus succinogenes (strain ATCC 55618 / DSM 22257 / CCUG 43843 / 130Z)</name>
    <dbReference type="NCBI Taxonomy" id="339671"/>
    <lineage>
        <taxon>Bacteria</taxon>
        <taxon>Pseudomonadati</taxon>
        <taxon>Pseudomonadota</taxon>
        <taxon>Gammaproteobacteria</taxon>
        <taxon>Pasteurellales</taxon>
        <taxon>Pasteurellaceae</taxon>
        <taxon>Actinobacillus</taxon>
    </lineage>
</organism>
<accession>A6VNG8</accession>
<feature type="transmembrane region" description="Helical" evidence="7">
    <location>
        <begin position="71"/>
        <end position="92"/>
    </location>
</feature>
<dbReference type="KEGG" id="asu:Asuc_1150"/>
<dbReference type="EMBL" id="CP000746">
    <property type="protein sequence ID" value="ABR74515.1"/>
    <property type="molecule type" value="Genomic_DNA"/>
</dbReference>
<sequence length="313" mass="34073">MSNKMEIAFILAGKIIELTLIVLIGYALVKSKLLQSKDSYPLSVIGLYVISPSVMIKAFQIDYTPELLKGLLLSLGMAVFLHIILIALGVVMKKTLKLDPIEHAASIYSNSGNLIIPLVMSMFGEQWVIYATCFIVVQTFLFWTHCRSIICGKGAVPLKNIVKNINIWSIIVGAVLFALQIKLPPIITGMLGAVGSFIGPNAMLVAGMLIASIPLKSVLSSKRVYLVTFLRLIFVPICLLFVVKIGGFAHWVQNGETIAMISFLATISPAAATVTQMALVYGKNAQKASMIYGVTTMLCVFTMPLIIALYQLL</sequence>
<dbReference type="GO" id="GO:0055085">
    <property type="term" value="P:transmembrane transport"/>
    <property type="evidence" value="ECO:0007669"/>
    <property type="project" value="InterPro"/>
</dbReference>
<keyword evidence="4 7" id="KW-0812">Transmembrane</keyword>
<dbReference type="Proteomes" id="UP000001114">
    <property type="component" value="Chromosome"/>
</dbReference>
<evidence type="ECO:0000256" key="7">
    <source>
        <dbReference type="SAM" id="Phobius"/>
    </source>
</evidence>
<dbReference type="STRING" id="339671.Asuc_1150"/>
<dbReference type="GO" id="GO:0016020">
    <property type="term" value="C:membrane"/>
    <property type="evidence" value="ECO:0007669"/>
    <property type="project" value="UniProtKB-SubCell"/>
</dbReference>
<keyword evidence="2" id="KW-0813">Transport</keyword>
<reference evidence="9" key="1">
    <citation type="journal article" date="2010" name="BMC Genomics">
        <title>A genomic perspective on the potential of Actinobacillus succinogenes for industrial succinate production.</title>
        <authorList>
            <person name="McKinlay J.B."/>
            <person name="Laivenieks M."/>
            <person name="Schindler B.D."/>
            <person name="McKinlay A.A."/>
            <person name="Siddaramappa S."/>
            <person name="Challacombe J.F."/>
            <person name="Lowry S.R."/>
            <person name="Clum A."/>
            <person name="Lapidus A.L."/>
            <person name="Burkhart K.B."/>
            <person name="Harkins V."/>
            <person name="Vieille C."/>
        </authorList>
    </citation>
    <scope>NUCLEOTIDE SEQUENCE [LARGE SCALE GENOMIC DNA]</scope>
    <source>
        <strain evidence="9">ATCC 55618 / DSM 22257 / CCUG 43843 / 130Z</strain>
    </source>
</reference>
<gene>
    <name evidence="8" type="ordered locus">Asuc_1150</name>
</gene>
<evidence type="ECO:0000256" key="1">
    <source>
        <dbReference type="ARBA" id="ARBA00004141"/>
    </source>
</evidence>
<proteinExistence type="predicted"/>
<evidence type="ECO:0000313" key="9">
    <source>
        <dbReference type="Proteomes" id="UP000001114"/>
    </source>
</evidence>